<keyword evidence="1" id="KW-1133">Transmembrane helix</keyword>
<dbReference type="Proteomes" id="UP001187315">
    <property type="component" value="Unassembled WGS sequence"/>
</dbReference>
<evidence type="ECO:0008006" key="4">
    <source>
        <dbReference type="Google" id="ProtNLM"/>
    </source>
</evidence>
<comment type="caution">
    <text evidence="2">The sequence shown here is derived from an EMBL/GenBank/DDBJ whole genome shotgun (WGS) entry which is preliminary data.</text>
</comment>
<dbReference type="InterPro" id="IPR029395">
    <property type="entry name" value="DUF4514"/>
</dbReference>
<keyword evidence="1" id="KW-0472">Membrane</keyword>
<gene>
    <name evidence="2" type="ORF">Q7C36_002117</name>
</gene>
<keyword evidence="3" id="KW-1185">Reference proteome</keyword>
<proteinExistence type="predicted"/>
<protein>
    <recommendedName>
        <fullName evidence="4">Transmembrane protein 273</fullName>
    </recommendedName>
</protein>
<evidence type="ECO:0000256" key="1">
    <source>
        <dbReference type="SAM" id="Phobius"/>
    </source>
</evidence>
<name>A0AA88TGM1_TACVA</name>
<evidence type="ECO:0000313" key="3">
    <source>
        <dbReference type="Proteomes" id="UP001187315"/>
    </source>
</evidence>
<dbReference type="PANTHER" id="PTHR37857">
    <property type="entry name" value="TRANSMEMBRANE PROTEIN 273"/>
    <property type="match status" value="1"/>
</dbReference>
<accession>A0AA88TGM1</accession>
<dbReference type="Pfam" id="PF14986">
    <property type="entry name" value="DUF4514"/>
    <property type="match status" value="1"/>
</dbReference>
<dbReference type="EMBL" id="JAVHJS010000002">
    <property type="protein sequence ID" value="KAK2866061.1"/>
    <property type="molecule type" value="Genomic_DNA"/>
</dbReference>
<organism evidence="2 3">
    <name type="scientific">Tachysurus vachellii</name>
    <name type="common">Darkbarbel catfish</name>
    <name type="synonym">Pelteobagrus vachellii</name>
    <dbReference type="NCBI Taxonomy" id="175792"/>
    <lineage>
        <taxon>Eukaryota</taxon>
        <taxon>Metazoa</taxon>
        <taxon>Chordata</taxon>
        <taxon>Craniata</taxon>
        <taxon>Vertebrata</taxon>
        <taxon>Euteleostomi</taxon>
        <taxon>Actinopterygii</taxon>
        <taxon>Neopterygii</taxon>
        <taxon>Teleostei</taxon>
        <taxon>Ostariophysi</taxon>
        <taxon>Siluriformes</taxon>
        <taxon>Bagridae</taxon>
        <taxon>Tachysurus</taxon>
    </lineage>
</organism>
<feature type="transmembrane region" description="Helical" evidence="1">
    <location>
        <begin position="7"/>
        <end position="24"/>
    </location>
</feature>
<sequence length="90" mass="10293">MLEPQRHSFVITFVFVVDILFMHVRGDDPSPVQETALEMKYAGIGIGVGIFLSVCFIAIKVYMIKRHLLDNEQSEDSMRACMRVEVESRT</sequence>
<dbReference type="PANTHER" id="PTHR37857:SF1">
    <property type="entry name" value="TRANSMEMBRANE PROTEIN 273"/>
    <property type="match status" value="1"/>
</dbReference>
<evidence type="ECO:0000313" key="2">
    <source>
        <dbReference type="EMBL" id="KAK2866061.1"/>
    </source>
</evidence>
<reference evidence="2" key="1">
    <citation type="submission" date="2023-08" db="EMBL/GenBank/DDBJ databases">
        <title>Pelteobagrus vachellii genome.</title>
        <authorList>
            <person name="Liu H."/>
        </authorList>
    </citation>
    <scope>NUCLEOTIDE SEQUENCE</scope>
    <source>
        <strain evidence="2">PRFRI_2022a</strain>
        <tissue evidence="2">Muscle</tissue>
    </source>
</reference>
<keyword evidence="1" id="KW-0812">Transmembrane</keyword>
<dbReference type="AlphaFoldDB" id="A0AA88TGM1"/>
<feature type="transmembrane region" description="Helical" evidence="1">
    <location>
        <begin position="44"/>
        <end position="63"/>
    </location>
</feature>